<sequence>MAAYTPFSLWRSPPLTQMNMDLIEWSSPKGRRLKKMMGVAGRRGRRICRLGFVRIATALSRVRMYA</sequence>
<accession>A0ABP0YDN1</accession>
<evidence type="ECO:0000313" key="1">
    <source>
        <dbReference type="EMBL" id="CAK9318587.1"/>
    </source>
</evidence>
<gene>
    <name evidence="1" type="ORF">CITCOLO1_LOCUS10557</name>
</gene>
<dbReference type="EMBL" id="OZ021737">
    <property type="protein sequence ID" value="CAK9318587.1"/>
    <property type="molecule type" value="Genomic_DNA"/>
</dbReference>
<dbReference type="Proteomes" id="UP001642487">
    <property type="component" value="Chromosome 3"/>
</dbReference>
<keyword evidence="2" id="KW-1185">Reference proteome</keyword>
<name>A0ABP0YDN1_9ROSI</name>
<reference evidence="1 2" key="1">
    <citation type="submission" date="2024-03" db="EMBL/GenBank/DDBJ databases">
        <authorList>
            <person name="Gkanogiannis A."/>
            <person name="Becerra Lopez-Lavalle L."/>
        </authorList>
    </citation>
    <scope>NUCLEOTIDE SEQUENCE [LARGE SCALE GENOMIC DNA]</scope>
</reference>
<evidence type="ECO:0000313" key="2">
    <source>
        <dbReference type="Proteomes" id="UP001642487"/>
    </source>
</evidence>
<proteinExistence type="predicted"/>
<organism evidence="1 2">
    <name type="scientific">Citrullus colocynthis</name>
    <name type="common">colocynth</name>
    <dbReference type="NCBI Taxonomy" id="252529"/>
    <lineage>
        <taxon>Eukaryota</taxon>
        <taxon>Viridiplantae</taxon>
        <taxon>Streptophyta</taxon>
        <taxon>Embryophyta</taxon>
        <taxon>Tracheophyta</taxon>
        <taxon>Spermatophyta</taxon>
        <taxon>Magnoliopsida</taxon>
        <taxon>eudicotyledons</taxon>
        <taxon>Gunneridae</taxon>
        <taxon>Pentapetalae</taxon>
        <taxon>rosids</taxon>
        <taxon>fabids</taxon>
        <taxon>Cucurbitales</taxon>
        <taxon>Cucurbitaceae</taxon>
        <taxon>Benincaseae</taxon>
        <taxon>Citrullus</taxon>
    </lineage>
</organism>
<protein>
    <submittedName>
        <fullName evidence="1">Uncharacterized protein</fullName>
    </submittedName>
</protein>